<dbReference type="InterPro" id="IPR001638">
    <property type="entry name" value="Solute-binding_3/MltF_N"/>
</dbReference>
<feature type="chain" id="PRO_5042176388" evidence="2">
    <location>
        <begin position="20"/>
        <end position="314"/>
    </location>
</feature>
<feature type="domain" description="Solute-binding protein family 3/N-terminal" evidence="3">
    <location>
        <begin position="62"/>
        <end position="287"/>
    </location>
</feature>
<dbReference type="Pfam" id="PF00497">
    <property type="entry name" value="SBP_bac_3"/>
    <property type="match status" value="1"/>
</dbReference>
<reference evidence="4" key="1">
    <citation type="submission" date="2017-12" db="EMBL/GenBank/DDBJ databases">
        <authorList>
            <person name="Thomas-White K."/>
            <person name="Wolfe A.J."/>
        </authorList>
    </citation>
    <scope>NUCLEOTIDE SEQUENCE</scope>
    <source>
        <strain evidence="4">UMB0763</strain>
    </source>
</reference>
<dbReference type="PANTHER" id="PTHR35936:SF17">
    <property type="entry name" value="ARGININE-BINDING EXTRACELLULAR PROTEIN ARTP"/>
    <property type="match status" value="1"/>
</dbReference>
<evidence type="ECO:0000313" key="5">
    <source>
        <dbReference type="Proteomes" id="UP000234560"/>
    </source>
</evidence>
<dbReference type="SUPFAM" id="SSF53850">
    <property type="entry name" value="Periplasmic binding protein-like II"/>
    <property type="match status" value="1"/>
</dbReference>
<dbReference type="EMBL" id="CP136958">
    <property type="protein sequence ID" value="WOT01050.1"/>
    <property type="molecule type" value="Genomic_DNA"/>
</dbReference>
<dbReference type="AlphaFoldDB" id="A0AAF0YV16"/>
<accession>A0AAF0YV16</accession>
<feature type="signal peptide" evidence="2">
    <location>
        <begin position="1"/>
        <end position="19"/>
    </location>
</feature>
<sequence>MRMKSWVKGGLAVCITAMMALPLTGCVVNDEGGHPEGWTPVEVETVPEIAALVPEDVAADGILTYGTNPPFPPMEFKNSAGEIIGSDVDLAYAVGKVLGLEAKPVEQEFPLILPSISAGTVEFGASGFTDSEERRKNYDFVDYLTAGIQWAQQPGGNVDPDNACGLTVAVQRGTVSDTDDVARRSEECVAQGKPEIHKLAYESSDTAANALVLGRVDAFSADAPITAYAAARADGRMEVIGDIFDAAYYGWAVKKGSDLAPALAQALQYLIETGKYEEIMGQWNLHDTLIEQSMINGEKVELPPAVASKVSKEK</sequence>
<dbReference type="Proteomes" id="UP000234560">
    <property type="component" value="Chromosome"/>
</dbReference>
<reference evidence="4" key="2">
    <citation type="submission" date="2023-10" db="EMBL/GenBank/DDBJ databases">
        <authorList>
            <person name="Choi B."/>
        </authorList>
    </citation>
    <scope>NUCLEOTIDE SEQUENCE</scope>
    <source>
        <strain evidence="4">UMB0763</strain>
    </source>
</reference>
<keyword evidence="1 2" id="KW-0732">Signal</keyword>
<evidence type="ECO:0000256" key="2">
    <source>
        <dbReference type="SAM" id="SignalP"/>
    </source>
</evidence>
<dbReference type="PANTHER" id="PTHR35936">
    <property type="entry name" value="MEMBRANE-BOUND LYTIC MUREIN TRANSGLYCOSYLASE F"/>
    <property type="match status" value="1"/>
</dbReference>
<protein>
    <submittedName>
        <fullName evidence="4">ABC transporter substrate-binding protein</fullName>
    </submittedName>
</protein>
<evidence type="ECO:0000259" key="3">
    <source>
        <dbReference type="SMART" id="SM00062"/>
    </source>
</evidence>
<dbReference type="RefSeq" id="WP_101677960.1">
    <property type="nucleotide sequence ID" value="NZ_CP136958.1"/>
</dbReference>
<gene>
    <name evidence="4" type="ORF">CYJ47_07005</name>
</gene>
<evidence type="ECO:0000256" key="1">
    <source>
        <dbReference type="ARBA" id="ARBA00022729"/>
    </source>
</evidence>
<organism evidence="4 5">
    <name type="scientific">Corynebacterium pyruviciproducens</name>
    <dbReference type="NCBI Taxonomy" id="598660"/>
    <lineage>
        <taxon>Bacteria</taxon>
        <taxon>Bacillati</taxon>
        <taxon>Actinomycetota</taxon>
        <taxon>Actinomycetes</taxon>
        <taxon>Mycobacteriales</taxon>
        <taxon>Corynebacteriaceae</taxon>
        <taxon>Corynebacterium</taxon>
    </lineage>
</organism>
<name>A0AAF0YV16_9CORY</name>
<dbReference type="CDD" id="cd01004">
    <property type="entry name" value="PBP2_MidA_like"/>
    <property type="match status" value="1"/>
</dbReference>
<proteinExistence type="predicted"/>
<dbReference type="SMART" id="SM00062">
    <property type="entry name" value="PBPb"/>
    <property type="match status" value="1"/>
</dbReference>
<dbReference type="Gene3D" id="3.40.190.10">
    <property type="entry name" value="Periplasmic binding protein-like II"/>
    <property type="match status" value="2"/>
</dbReference>
<evidence type="ECO:0000313" key="4">
    <source>
        <dbReference type="EMBL" id="WOT01050.1"/>
    </source>
</evidence>
<dbReference type="KEGG" id="cpyr:CYJ47_07005"/>